<dbReference type="PANTHER" id="PTHR11347">
    <property type="entry name" value="CYCLIC NUCLEOTIDE PHOSPHODIESTERASE"/>
    <property type="match status" value="1"/>
</dbReference>
<feature type="domain" description="PDEase" evidence="8">
    <location>
        <begin position="1"/>
        <end position="289"/>
    </location>
</feature>
<evidence type="ECO:0000256" key="1">
    <source>
        <dbReference type="ARBA" id="ARBA00022723"/>
    </source>
</evidence>
<dbReference type="PRINTS" id="PR00387">
    <property type="entry name" value="PDIESTERASE1"/>
</dbReference>
<dbReference type="Proteomes" id="UP000008743">
    <property type="component" value="Unassembled WGS sequence"/>
</dbReference>
<comment type="similarity">
    <text evidence="5">Belongs to the cyclic nucleotide phosphodiesterase family.</text>
</comment>
<dbReference type="STRING" id="595528.A0A0D2VRD3"/>
<keyword evidence="1 4" id="KW-0479">Metal-binding</keyword>
<dbReference type="RefSeq" id="XP_004348035.2">
    <property type="nucleotide sequence ID" value="XM_004347985.2"/>
</dbReference>
<feature type="transmembrane region" description="Helical" evidence="7">
    <location>
        <begin position="677"/>
        <end position="701"/>
    </location>
</feature>
<keyword evidence="7" id="KW-0812">Transmembrane</keyword>
<dbReference type="InterPro" id="IPR036971">
    <property type="entry name" value="PDEase_catalytic_dom_sf"/>
</dbReference>
<reference evidence="10" key="1">
    <citation type="submission" date="2011-02" db="EMBL/GenBank/DDBJ databases">
        <title>The Genome Sequence of Capsaspora owczarzaki ATCC 30864.</title>
        <authorList>
            <person name="Russ C."/>
            <person name="Cuomo C."/>
            <person name="Burger G."/>
            <person name="Gray M.W."/>
            <person name="Holland P.W.H."/>
            <person name="King N."/>
            <person name="Lang F.B.F."/>
            <person name="Roger A.J."/>
            <person name="Ruiz-Trillo I."/>
            <person name="Young S.K."/>
            <person name="Zeng Q."/>
            <person name="Gargeya S."/>
            <person name="Alvarado L."/>
            <person name="Berlin A."/>
            <person name="Chapman S.B."/>
            <person name="Chen Z."/>
            <person name="Freedman E."/>
            <person name="Gellesch M."/>
            <person name="Goldberg J."/>
            <person name="Griggs A."/>
            <person name="Gujja S."/>
            <person name="Heilman E."/>
            <person name="Heiman D."/>
            <person name="Howarth C."/>
            <person name="Mehta T."/>
            <person name="Neiman D."/>
            <person name="Pearson M."/>
            <person name="Roberts A."/>
            <person name="Saif S."/>
            <person name="Shea T."/>
            <person name="Shenoy N."/>
            <person name="Sisk P."/>
            <person name="Stolte C."/>
            <person name="Sykes S."/>
            <person name="White J."/>
            <person name="Yandava C."/>
            <person name="Haas B."/>
            <person name="Nusbaum C."/>
            <person name="Birren B."/>
        </authorList>
    </citation>
    <scope>NUCLEOTIDE SEQUENCE</scope>
    <source>
        <strain evidence="10">ATCC 30864</strain>
    </source>
</reference>
<evidence type="ECO:0000256" key="6">
    <source>
        <dbReference type="SAM" id="MobiDB-lite"/>
    </source>
</evidence>
<dbReference type="InterPro" id="IPR023088">
    <property type="entry name" value="PDEase"/>
</dbReference>
<evidence type="ECO:0000256" key="4">
    <source>
        <dbReference type="PIRSR" id="PIRSR623088-3"/>
    </source>
</evidence>
<dbReference type="CDD" id="cd00077">
    <property type="entry name" value="HDc"/>
    <property type="match status" value="1"/>
</dbReference>
<dbReference type="GO" id="GO:0004114">
    <property type="term" value="F:3',5'-cyclic-nucleotide phosphodiesterase activity"/>
    <property type="evidence" value="ECO:0007669"/>
    <property type="project" value="InterPro"/>
</dbReference>
<keyword evidence="7" id="KW-1133">Transmembrane helix</keyword>
<dbReference type="InterPro" id="IPR029787">
    <property type="entry name" value="Nucleotide_cyclase"/>
</dbReference>
<dbReference type="PROSITE" id="PS00126">
    <property type="entry name" value="PDEASE_I_1"/>
    <property type="match status" value="1"/>
</dbReference>
<dbReference type="PROSITE" id="PS51845">
    <property type="entry name" value="PDEASE_I_2"/>
    <property type="match status" value="1"/>
</dbReference>
<feature type="compositionally biased region" description="Low complexity" evidence="6">
    <location>
        <begin position="1231"/>
        <end position="1251"/>
    </location>
</feature>
<feature type="binding site" evidence="4">
    <location>
        <position position="76"/>
    </location>
    <ligand>
        <name>Zn(2+)</name>
        <dbReference type="ChEBI" id="CHEBI:29105"/>
        <label>1</label>
    </ligand>
</feature>
<feature type="transmembrane region" description="Helical" evidence="7">
    <location>
        <begin position="713"/>
        <end position="733"/>
    </location>
</feature>
<accession>A0A0D2VRD3</accession>
<protein>
    <recommendedName>
        <fullName evidence="5">Phosphodiesterase</fullName>
        <ecNumber evidence="5">3.1.4.-</ecNumber>
    </recommendedName>
</protein>
<keyword evidence="10" id="KW-1185">Reference proteome</keyword>
<dbReference type="EC" id="3.1.4.-" evidence="5"/>
<evidence type="ECO:0000256" key="3">
    <source>
        <dbReference type="PIRSR" id="PIRSR623088-1"/>
    </source>
</evidence>
<evidence type="ECO:0000256" key="2">
    <source>
        <dbReference type="ARBA" id="ARBA00022801"/>
    </source>
</evidence>
<evidence type="ECO:0000313" key="10">
    <source>
        <dbReference type="Proteomes" id="UP000008743"/>
    </source>
</evidence>
<feature type="binding site" evidence="4">
    <location>
        <position position="76"/>
    </location>
    <ligand>
        <name>Zn(2+)</name>
        <dbReference type="ChEBI" id="CHEBI:29105"/>
        <label>2</label>
    </ligand>
</feature>
<feature type="compositionally biased region" description="Basic residues" evidence="6">
    <location>
        <begin position="419"/>
        <end position="432"/>
    </location>
</feature>
<dbReference type="OrthoDB" id="546632at2759"/>
<dbReference type="EMBL" id="KE346365">
    <property type="protein sequence ID" value="KJE93417.1"/>
    <property type="molecule type" value="Genomic_DNA"/>
</dbReference>
<feature type="region of interest" description="Disordered" evidence="6">
    <location>
        <begin position="1456"/>
        <end position="1490"/>
    </location>
</feature>
<dbReference type="InterPro" id="IPR023174">
    <property type="entry name" value="PDEase_CS"/>
</dbReference>
<organism evidence="9 10">
    <name type="scientific">Capsaspora owczarzaki (strain ATCC 30864)</name>
    <dbReference type="NCBI Taxonomy" id="595528"/>
    <lineage>
        <taxon>Eukaryota</taxon>
        <taxon>Filasterea</taxon>
        <taxon>Capsaspora</taxon>
    </lineage>
</organism>
<dbReference type="Pfam" id="PF00233">
    <property type="entry name" value="PDEase_I"/>
    <property type="match status" value="1"/>
</dbReference>
<dbReference type="SUPFAM" id="SSF55073">
    <property type="entry name" value="Nucleotide cyclase"/>
    <property type="match status" value="1"/>
</dbReference>
<gene>
    <name evidence="9" type="ORF">CAOG_004210</name>
</gene>
<dbReference type="GO" id="GO:0046872">
    <property type="term" value="F:metal ion binding"/>
    <property type="evidence" value="ECO:0007669"/>
    <property type="project" value="UniProtKB-KW"/>
</dbReference>
<dbReference type="InterPro" id="IPR003607">
    <property type="entry name" value="HD/PDEase_dom"/>
</dbReference>
<name>A0A0D2VRD3_CAPO3</name>
<evidence type="ECO:0000313" key="9">
    <source>
        <dbReference type="EMBL" id="KJE93417.1"/>
    </source>
</evidence>
<keyword evidence="7" id="KW-0472">Membrane</keyword>
<keyword evidence="2 5" id="KW-0378">Hydrolase</keyword>
<comment type="cofactor">
    <cofactor evidence="5">
        <name>a divalent metal cation</name>
        <dbReference type="ChEBI" id="CHEBI:60240"/>
    </cofactor>
    <text evidence="5">Binds 2 divalent metal cations per subunit. Site 1 may preferentially bind zinc ions, while site 2 has a preference for magnesium and/or manganese ions.</text>
</comment>
<feature type="transmembrane region" description="Helical" evidence="7">
    <location>
        <begin position="535"/>
        <end position="557"/>
    </location>
</feature>
<feature type="compositionally biased region" description="Low complexity" evidence="6">
    <location>
        <begin position="1464"/>
        <end position="1490"/>
    </location>
</feature>
<dbReference type="Gene3D" id="3.30.70.1230">
    <property type="entry name" value="Nucleotide cyclase"/>
    <property type="match status" value="1"/>
</dbReference>
<feature type="binding site" evidence="4">
    <location>
        <position position="75"/>
    </location>
    <ligand>
        <name>Zn(2+)</name>
        <dbReference type="ChEBI" id="CHEBI:29105"/>
        <label>1</label>
    </ligand>
</feature>
<evidence type="ECO:0000256" key="7">
    <source>
        <dbReference type="SAM" id="Phobius"/>
    </source>
</evidence>
<feature type="region of interest" description="Disordered" evidence="6">
    <location>
        <begin position="1169"/>
        <end position="1188"/>
    </location>
</feature>
<dbReference type="eggNOG" id="KOG3688">
    <property type="taxonomic scope" value="Eukaryota"/>
</dbReference>
<feature type="compositionally biased region" description="Polar residues" evidence="6">
    <location>
        <begin position="1175"/>
        <end position="1185"/>
    </location>
</feature>
<feature type="compositionally biased region" description="Polar residues" evidence="6">
    <location>
        <begin position="1219"/>
        <end position="1230"/>
    </location>
</feature>
<feature type="compositionally biased region" description="Low complexity" evidence="6">
    <location>
        <begin position="356"/>
        <end position="374"/>
    </location>
</feature>
<dbReference type="InParanoid" id="A0A0D2VRD3"/>
<feature type="region of interest" description="Disordered" evidence="6">
    <location>
        <begin position="459"/>
        <end position="478"/>
    </location>
</feature>
<feature type="region of interest" description="Disordered" evidence="6">
    <location>
        <begin position="1219"/>
        <end position="1264"/>
    </location>
</feature>
<feature type="region of interest" description="Disordered" evidence="6">
    <location>
        <begin position="419"/>
        <end position="446"/>
    </location>
</feature>
<evidence type="ECO:0000256" key="5">
    <source>
        <dbReference type="RuleBase" id="RU363067"/>
    </source>
</evidence>
<dbReference type="Gene3D" id="1.10.1300.10">
    <property type="entry name" value="3'5'-cyclic nucleotide phosphodiesterase, catalytic domain"/>
    <property type="match status" value="1"/>
</dbReference>
<feature type="binding site" evidence="4">
    <location>
        <position position="39"/>
    </location>
    <ligand>
        <name>Zn(2+)</name>
        <dbReference type="ChEBI" id="CHEBI:29105"/>
        <label>1</label>
    </ligand>
</feature>
<feature type="transmembrane region" description="Helical" evidence="7">
    <location>
        <begin position="644"/>
        <end position="665"/>
    </location>
</feature>
<feature type="region of interest" description="Disordered" evidence="6">
    <location>
        <begin position="299"/>
        <end position="374"/>
    </location>
</feature>
<dbReference type="SMART" id="SM00471">
    <property type="entry name" value="HDc"/>
    <property type="match status" value="1"/>
</dbReference>
<proteinExistence type="inferred from homology"/>
<feature type="compositionally biased region" description="Low complexity" evidence="6">
    <location>
        <begin position="299"/>
        <end position="341"/>
    </location>
</feature>
<dbReference type="SUPFAM" id="SSF109604">
    <property type="entry name" value="HD-domain/PDEase-like"/>
    <property type="match status" value="1"/>
</dbReference>
<evidence type="ECO:0000259" key="8">
    <source>
        <dbReference type="PROSITE" id="PS51845"/>
    </source>
</evidence>
<dbReference type="GO" id="GO:0007165">
    <property type="term" value="P:signal transduction"/>
    <property type="evidence" value="ECO:0007669"/>
    <property type="project" value="InterPro"/>
</dbReference>
<sequence length="1564" mass="167650">MFQHYNLLSFLQVPELKLVEFVRAVEAEYHPNPYHNFDHGFDVMQTCFSFAKRFRADELLTQADILVLLIGALGHDVDHPGLTNDFLVKTRDRLALLYNDKSVLENHHIAKLFEIIDRHGLFVHLSDNDYKLVRKKLIDSVLYTDMSRHFQIMDQLNAFTLEFDMQTTHTISRSKLQLNEDNRQLLISVLLHNADISNPVKPWPICKKWSDLVCDEFFRQGDIEKAKGLPVSPNMDRETTVQAQMACGFADYIIEPSYSALCRILPLTKECYDVLRDNRTKWGDLKRLHKEGIAAKEAASPAGAVSASSSDRFASKLSSRRSGSSTNGNGLSIKQRLQQQQQRERQKAASSHSRTPSVDVAASGSASSSPSSSGRAASVVIHAGSAIAETVAGIAAGSRRMSLAPGTIEIPETFSKKSKWFRSRRNSHRKSLRNSGSIDTLHPTDASHTNSELLSIAENRSGATSQSPTPLLRSRAGSVSDTSSSNALACLAGSDPCTAAAVAATTVGQLLTNASAQQVPPSTTKRSSQRAGLRWIASAASTVLFFTTLLAIFWPVLLEWFIPAPEAVSANSYGMQRSAFGQLGKPGETAVSENVSTPASSTTTPTVTFREALVNSLSQFTTPVLSQLLHNHISAQLLSSDTTVLGSVFLAAVLAAVLGAVWHFVAALRQGRVGRSLVEATALVAMVGFDIPFLVALVLGYTPGTLRNPLGAIAALSFAPIGTTSLGVALMLLRCLVLARYFGTFATPSSASSSSSSSQGKPSRQPFGVRVAQSTLVRAVCVTVVLLLVHSIALSAMVGSHQSPEVQFLNGAGSIHTALNERMQFMNALAHAQLADEIRRFRVDYPEVCFLSVHGVVAFDNRSPVRTVDLLPVTFPSLRSFVDQRSLGVTLDTCKPSLRAGSSQSTPAWEAASKPFVAVAVDVGAIVRETMAVNLQLALFTFFALAVFSKLVEREARRHFATSVAELFYPLRAFGSVFAHLGSLLDPTGGKETQLAATLTQLAQSANSDATDLLDAAAVSADNLSFFANSKVAELADLPESAAGARATSVGPLLQAPLPSLRLADVQRLGSSKSASNALQTEAQQFVNERGVKLTAIFGYCNIRRFTIATDILQEDVIVLANGLAHLVRVACPGAENFPNKNVGDAFLLVWKKLDRLSASIPARVSSGGALLESPASSPRNSSYMGDSEGSIGGLLSSKFTGTPRPGTPVPIILERLGSQHQSPQARGITSSESVSGASDGASSQAAAAVQPPAPISSKHASASGLFSGDASPVVDPHVILLPESDDDGKPVATTPADEALASFVNIVEELECLNCGELEDSLLFDESHFEFVRRVRRDVPGYAVQMGFGLHRGWAIEGRIGADDDSGSRNTGAASGLSYLSPHVNIASRLEAATKAYGVEILLSGEAFMLLSPAYQAMCRQIDRVSVKGSKWPIDLYTYDFNTYEHGSDWERAFGGIKSDTTPSGSASRSASPSPLANGSPDGSSESTSSATADFAAISRYRTTFHQGVQAYIQGNWTKATDILNICSSMYPNDRPAQTLLSFIAKYDHVSPPNWAGCRPLPE</sequence>
<feature type="active site" description="Proton donor" evidence="3">
    <location>
        <position position="35"/>
    </location>
</feature>
<dbReference type="InterPro" id="IPR002073">
    <property type="entry name" value="PDEase_catalytic_dom"/>
</dbReference>
<feature type="binding site" evidence="4">
    <location>
        <position position="195"/>
    </location>
    <ligand>
        <name>Zn(2+)</name>
        <dbReference type="ChEBI" id="CHEBI:29105"/>
        <label>1</label>
    </ligand>
</feature>